<accession>A0A7S7NKM9</accession>
<dbReference type="EMBL" id="CP063849">
    <property type="protein sequence ID" value="QOY85382.1"/>
    <property type="molecule type" value="Genomic_DNA"/>
</dbReference>
<proteinExistence type="predicted"/>
<keyword evidence="2" id="KW-0472">Membrane</keyword>
<protein>
    <submittedName>
        <fullName evidence="4">Uncharacterized protein</fullName>
    </submittedName>
</protein>
<dbReference type="Proteomes" id="UP000593892">
    <property type="component" value="Chromosome"/>
</dbReference>
<evidence type="ECO:0000313" key="4">
    <source>
        <dbReference type="EMBL" id="QOY85382.1"/>
    </source>
</evidence>
<feature type="transmembrane region" description="Helical" evidence="2">
    <location>
        <begin position="68"/>
        <end position="88"/>
    </location>
</feature>
<keyword evidence="2" id="KW-1133">Transmembrane helix</keyword>
<feature type="signal peptide" evidence="3">
    <location>
        <begin position="1"/>
        <end position="21"/>
    </location>
</feature>
<reference evidence="4 5" key="1">
    <citation type="submission" date="2020-10" db="EMBL/GenBank/DDBJ databases">
        <title>Complete genome sequence of Paludibaculum fermentans P105T, a facultatively anaerobic acidobacterium capable of dissimilatory Fe(III) reduction.</title>
        <authorList>
            <person name="Dedysh S.N."/>
            <person name="Beletsky A.V."/>
            <person name="Kulichevskaya I.S."/>
            <person name="Mardanov A.V."/>
            <person name="Ravin N.V."/>
        </authorList>
    </citation>
    <scope>NUCLEOTIDE SEQUENCE [LARGE SCALE GENOMIC DNA]</scope>
    <source>
        <strain evidence="4 5">P105</strain>
    </source>
</reference>
<evidence type="ECO:0000313" key="5">
    <source>
        <dbReference type="Proteomes" id="UP000593892"/>
    </source>
</evidence>
<dbReference type="KEGG" id="pfer:IRI77_21415"/>
<evidence type="ECO:0000256" key="1">
    <source>
        <dbReference type="SAM" id="MobiDB-lite"/>
    </source>
</evidence>
<evidence type="ECO:0000256" key="2">
    <source>
        <dbReference type="SAM" id="Phobius"/>
    </source>
</evidence>
<keyword evidence="5" id="KW-1185">Reference proteome</keyword>
<keyword evidence="3" id="KW-0732">Signal</keyword>
<dbReference type="AlphaFoldDB" id="A0A7S7NKM9"/>
<feature type="region of interest" description="Disordered" evidence="1">
    <location>
        <begin position="32"/>
        <end position="54"/>
    </location>
</feature>
<dbReference type="RefSeq" id="WP_194447052.1">
    <property type="nucleotide sequence ID" value="NZ_CP063849.1"/>
</dbReference>
<organism evidence="4 5">
    <name type="scientific">Paludibaculum fermentans</name>
    <dbReference type="NCBI Taxonomy" id="1473598"/>
    <lineage>
        <taxon>Bacteria</taxon>
        <taxon>Pseudomonadati</taxon>
        <taxon>Acidobacteriota</taxon>
        <taxon>Terriglobia</taxon>
        <taxon>Bryobacterales</taxon>
        <taxon>Bryobacteraceae</taxon>
        <taxon>Paludibaculum</taxon>
    </lineage>
</organism>
<keyword evidence="2" id="KW-0812">Transmembrane</keyword>
<feature type="transmembrane region" description="Helical" evidence="2">
    <location>
        <begin position="124"/>
        <end position="146"/>
    </location>
</feature>
<sequence length="418" mass="46382">MVLAIMLSILASRLLPRMLLAATSPLRRILRKDAATDETSPSGESKAIGPGHHDEIPHSRLVPWLKLYAVYISAAMSMVLTGGSLGKLIPVHQHEPVEAIEIALCGGLLLVSIARIQAVNQNTALALSLQTVIASGIGLATFITIVKPEIIREAAVNIKAVAPNFHLAIYIGSLFCMITVEAVLYIMHWLSDTEGRKVPYQLIRQRIEQWERAEQVWIPTQVTEATIKKIDYIRNKHTLSHVDWLTATYPIEVLLAMLGGGRETNPQFFRRVGELRRCLRILIPEAAARRFSAELAEYGLEKLRENVRLLSAGGTPRVRILVVNAAFAVLHFPIDHTPDDPAESSNFAAFLSDPLRIGEVMAAFESLWHRAKPLQPSTTAPNGSSRQRVRLRKADSRLYSRMMPLGAVSGYGRRNLRP</sequence>
<feature type="transmembrane region" description="Helical" evidence="2">
    <location>
        <begin position="167"/>
        <end position="190"/>
    </location>
</feature>
<feature type="transmembrane region" description="Helical" evidence="2">
    <location>
        <begin position="100"/>
        <end position="118"/>
    </location>
</feature>
<evidence type="ECO:0000256" key="3">
    <source>
        <dbReference type="SAM" id="SignalP"/>
    </source>
</evidence>
<gene>
    <name evidence="4" type="ORF">IRI77_21415</name>
</gene>
<feature type="chain" id="PRO_5032745113" evidence="3">
    <location>
        <begin position="22"/>
        <end position="418"/>
    </location>
</feature>
<name>A0A7S7NKM9_PALFE</name>